<dbReference type="InterPro" id="IPR001433">
    <property type="entry name" value="OxRdtase_FAD/NAD-bd"/>
</dbReference>
<name>A0A4Q2M592_9MICO</name>
<dbReference type="EMBL" id="JACCBI010000001">
    <property type="protein sequence ID" value="NYD66616.1"/>
    <property type="molecule type" value="Genomic_DNA"/>
</dbReference>
<dbReference type="PANTHER" id="PTHR47354:SF6">
    <property type="entry name" value="NADH OXIDOREDUCTASE HCR"/>
    <property type="match status" value="1"/>
</dbReference>
<evidence type="ECO:0000256" key="9">
    <source>
        <dbReference type="SAM" id="Phobius"/>
    </source>
</evidence>
<accession>A0A4Q2M592</accession>
<feature type="transmembrane region" description="Helical" evidence="9">
    <location>
        <begin position="145"/>
        <end position="164"/>
    </location>
</feature>
<feature type="transmembrane region" description="Helical" evidence="9">
    <location>
        <begin position="123"/>
        <end position="139"/>
    </location>
</feature>
<dbReference type="Pfam" id="PF00175">
    <property type="entry name" value="NAD_binding_1"/>
    <property type="match status" value="1"/>
</dbReference>
<evidence type="ECO:0000313" key="13">
    <source>
        <dbReference type="Proteomes" id="UP000292686"/>
    </source>
</evidence>
<proteinExistence type="predicted"/>
<dbReference type="InterPro" id="IPR017927">
    <property type="entry name" value="FAD-bd_FR_type"/>
</dbReference>
<evidence type="ECO:0000256" key="7">
    <source>
        <dbReference type="ARBA" id="ARBA00023004"/>
    </source>
</evidence>
<feature type="transmembrane region" description="Helical" evidence="9">
    <location>
        <begin position="47"/>
        <end position="67"/>
    </location>
</feature>
<evidence type="ECO:0000256" key="5">
    <source>
        <dbReference type="ARBA" id="ARBA00022827"/>
    </source>
</evidence>
<dbReference type="Gene3D" id="2.40.30.10">
    <property type="entry name" value="Translation factors"/>
    <property type="match status" value="1"/>
</dbReference>
<keyword evidence="3" id="KW-0001">2Fe-2S</keyword>
<dbReference type="RefSeq" id="WP_129172859.1">
    <property type="nucleotide sequence ID" value="NZ_JACCBI010000001.1"/>
</dbReference>
<keyword evidence="5" id="KW-0274">FAD</keyword>
<evidence type="ECO:0000313" key="14">
    <source>
        <dbReference type="Proteomes" id="UP000581087"/>
    </source>
</evidence>
<keyword evidence="9" id="KW-1133">Transmembrane helix</keyword>
<keyword evidence="2" id="KW-0285">Flavoprotein</keyword>
<keyword evidence="4" id="KW-0479">Metal-binding</keyword>
<reference evidence="11 14" key="2">
    <citation type="submission" date="2020-07" db="EMBL/GenBank/DDBJ databases">
        <title>Sequencing the genomes of 1000 actinobacteria strains.</title>
        <authorList>
            <person name="Klenk H.-P."/>
        </authorList>
    </citation>
    <scope>NUCLEOTIDE SEQUENCE [LARGE SCALE GENOMIC DNA]</scope>
    <source>
        <strain evidence="11 14">DSM 23870</strain>
    </source>
</reference>
<protein>
    <submittedName>
        <fullName evidence="11">Ferredoxin-NADP reductase</fullName>
    </submittedName>
    <submittedName>
        <fullName evidence="12">Oxidoreductase</fullName>
    </submittedName>
</protein>
<comment type="cofactor">
    <cofactor evidence="1">
        <name>FAD</name>
        <dbReference type="ChEBI" id="CHEBI:57692"/>
    </cofactor>
</comment>
<evidence type="ECO:0000259" key="10">
    <source>
        <dbReference type="PROSITE" id="PS51384"/>
    </source>
</evidence>
<dbReference type="GO" id="GO:0016491">
    <property type="term" value="F:oxidoreductase activity"/>
    <property type="evidence" value="ECO:0007669"/>
    <property type="project" value="UniProtKB-KW"/>
</dbReference>
<dbReference type="Proteomes" id="UP000292686">
    <property type="component" value="Unassembled WGS sequence"/>
</dbReference>
<reference evidence="12 13" key="1">
    <citation type="submission" date="2019-01" db="EMBL/GenBank/DDBJ databases">
        <title>Agromyces.</title>
        <authorList>
            <person name="Li J."/>
        </authorList>
    </citation>
    <scope>NUCLEOTIDE SEQUENCE [LARGE SCALE GENOMIC DNA]</scope>
    <source>
        <strain evidence="12 13">DSM 23870</strain>
    </source>
</reference>
<keyword evidence="6" id="KW-0560">Oxidoreductase</keyword>
<feature type="domain" description="FAD-binding FR-type" evidence="10">
    <location>
        <begin position="271"/>
        <end position="373"/>
    </location>
</feature>
<evidence type="ECO:0000256" key="2">
    <source>
        <dbReference type="ARBA" id="ARBA00022630"/>
    </source>
</evidence>
<dbReference type="GO" id="GO:0046872">
    <property type="term" value="F:metal ion binding"/>
    <property type="evidence" value="ECO:0007669"/>
    <property type="project" value="UniProtKB-KW"/>
</dbReference>
<dbReference type="SUPFAM" id="SSF52343">
    <property type="entry name" value="Ferredoxin reductase-like, C-terminal NADP-linked domain"/>
    <property type="match status" value="1"/>
</dbReference>
<keyword evidence="8" id="KW-0411">Iron-sulfur</keyword>
<comment type="caution">
    <text evidence="12">The sequence shown here is derived from an EMBL/GenBank/DDBJ whole genome shotgun (WGS) entry which is preliminary data.</text>
</comment>
<dbReference type="GO" id="GO:0051537">
    <property type="term" value="F:2 iron, 2 sulfur cluster binding"/>
    <property type="evidence" value="ECO:0007669"/>
    <property type="project" value="UniProtKB-KW"/>
</dbReference>
<dbReference type="Gene3D" id="3.40.50.80">
    <property type="entry name" value="Nucleotide-binding domain of ferredoxin-NADP reductase (FNR) module"/>
    <property type="match status" value="1"/>
</dbReference>
<keyword evidence="9" id="KW-0812">Transmembrane</keyword>
<sequence>MTAIRATIDRTLGRFPMYRVASVSLAAIVVLAFILSIAGLLPYTPLAIAASVGVAVGASVIAGFVVARLFRRNAHLESSVITGLILFLLFWPTAEGPRLIALAAAALVAALSKHVIAWRGRHFFNPAAFAAFVITLTGLDASVWWVASAELFPLVLVAAFVVLLRTRALGLGGVFLLVSTTLLVGSRVLGGTPFFEAFSTVLISYPGIFLAGFMLSEPLTLPPRRWQRFVVAAVVGVLFATPLSFGPIYMTPELALLVGNLVAVGLAWRARSVSSLAFEERRPLGGDLVEYRFRAPSTVRFQPGQYLEITVPHRADRRGTRRVFSISSPPGDPVVTIALRHPERSSSFKRALAELPSGSRVRVTTVAGDFLLPRDASRPLLMVSGGIGITPFSSQLAWVAREGQKRDIVLVHASAAGEELPYREAIEASGARIVHVDRATFDRENLASIVPDIADRDVAVSGAPTFVDRVASDAASLGAKKVRRDLFSGY</sequence>
<feature type="transmembrane region" description="Helical" evidence="9">
    <location>
        <begin position="195"/>
        <end position="216"/>
    </location>
</feature>
<keyword evidence="9" id="KW-0472">Membrane</keyword>
<dbReference type="SUPFAM" id="SSF63380">
    <property type="entry name" value="Riboflavin synthase domain-like"/>
    <property type="match status" value="1"/>
</dbReference>
<evidence type="ECO:0000256" key="3">
    <source>
        <dbReference type="ARBA" id="ARBA00022714"/>
    </source>
</evidence>
<gene>
    <name evidence="11" type="ORF">BJ972_001135</name>
    <name evidence="12" type="ORF">ESP50_05020</name>
</gene>
<organism evidence="12 13">
    <name type="scientific">Agromyces atrinae</name>
    <dbReference type="NCBI Taxonomy" id="592376"/>
    <lineage>
        <taxon>Bacteria</taxon>
        <taxon>Bacillati</taxon>
        <taxon>Actinomycetota</taxon>
        <taxon>Actinomycetes</taxon>
        <taxon>Micrococcales</taxon>
        <taxon>Microbacteriaceae</taxon>
        <taxon>Agromyces</taxon>
    </lineage>
</organism>
<dbReference type="InterPro" id="IPR050415">
    <property type="entry name" value="MRET"/>
</dbReference>
<dbReference type="EMBL" id="SDPM01000002">
    <property type="protein sequence ID" value="RXZ87284.1"/>
    <property type="molecule type" value="Genomic_DNA"/>
</dbReference>
<feature type="transmembrane region" description="Helical" evidence="9">
    <location>
        <begin position="99"/>
        <end position="116"/>
    </location>
</feature>
<feature type="transmembrane region" description="Helical" evidence="9">
    <location>
        <begin position="171"/>
        <end position="189"/>
    </location>
</feature>
<evidence type="ECO:0000256" key="4">
    <source>
        <dbReference type="ARBA" id="ARBA00022723"/>
    </source>
</evidence>
<dbReference type="Proteomes" id="UP000581087">
    <property type="component" value="Unassembled WGS sequence"/>
</dbReference>
<feature type="transmembrane region" description="Helical" evidence="9">
    <location>
        <begin position="20"/>
        <end position="41"/>
    </location>
</feature>
<keyword evidence="13" id="KW-1185">Reference proteome</keyword>
<evidence type="ECO:0000256" key="8">
    <source>
        <dbReference type="ARBA" id="ARBA00023014"/>
    </source>
</evidence>
<evidence type="ECO:0000256" key="1">
    <source>
        <dbReference type="ARBA" id="ARBA00001974"/>
    </source>
</evidence>
<evidence type="ECO:0000256" key="6">
    <source>
        <dbReference type="ARBA" id="ARBA00023002"/>
    </source>
</evidence>
<feature type="transmembrane region" description="Helical" evidence="9">
    <location>
        <begin position="74"/>
        <end position="93"/>
    </location>
</feature>
<dbReference type="PROSITE" id="PS51384">
    <property type="entry name" value="FAD_FR"/>
    <property type="match status" value="1"/>
</dbReference>
<evidence type="ECO:0000313" key="12">
    <source>
        <dbReference type="EMBL" id="RXZ87284.1"/>
    </source>
</evidence>
<evidence type="ECO:0000313" key="11">
    <source>
        <dbReference type="EMBL" id="NYD66616.1"/>
    </source>
</evidence>
<keyword evidence="7" id="KW-0408">Iron</keyword>
<dbReference type="CDD" id="cd00322">
    <property type="entry name" value="FNR_like"/>
    <property type="match status" value="1"/>
</dbReference>
<dbReference type="PANTHER" id="PTHR47354">
    <property type="entry name" value="NADH OXIDOREDUCTASE HCR"/>
    <property type="match status" value="1"/>
</dbReference>
<dbReference type="InterPro" id="IPR039261">
    <property type="entry name" value="FNR_nucleotide-bd"/>
</dbReference>
<feature type="transmembrane region" description="Helical" evidence="9">
    <location>
        <begin position="228"/>
        <end position="248"/>
    </location>
</feature>
<dbReference type="AlphaFoldDB" id="A0A4Q2M592"/>
<dbReference type="InterPro" id="IPR017938">
    <property type="entry name" value="Riboflavin_synthase-like_b-brl"/>
</dbReference>
<dbReference type="OrthoDB" id="9801223at2"/>